<dbReference type="HOGENOM" id="CLU_1916692_0_0_1"/>
<sequence length="132" mass="14644">MGRVLPRHLEGYDLIMSGYRRAVLPPYHAPPTLPPPPPPVPLLFHILLLLDTIIKSFYVVLSPDVHSTVIQVLPSAPAWAPLLSCGTLYPTSAAIPELLSLRDVMLSQYQPHSCCIVEYSFVHCRPIKQVIA</sequence>
<gene>
    <name evidence="1" type="ORF">BAUCODRAFT_490605</name>
</gene>
<name>M2MYX9_BAUPA</name>
<dbReference type="AlphaFoldDB" id="M2MYX9"/>
<dbReference type="GeneID" id="19114856"/>
<keyword evidence="2" id="KW-1185">Reference proteome</keyword>
<protein>
    <submittedName>
        <fullName evidence="1">Uncharacterized protein</fullName>
    </submittedName>
</protein>
<dbReference type="EMBL" id="KB445555">
    <property type="protein sequence ID" value="EMC96818.1"/>
    <property type="molecule type" value="Genomic_DNA"/>
</dbReference>
<proteinExistence type="predicted"/>
<dbReference type="KEGG" id="bcom:BAUCODRAFT_490605"/>
<dbReference type="RefSeq" id="XP_007676697.1">
    <property type="nucleotide sequence ID" value="XM_007678507.1"/>
</dbReference>
<evidence type="ECO:0000313" key="2">
    <source>
        <dbReference type="Proteomes" id="UP000011761"/>
    </source>
</evidence>
<organism evidence="1 2">
    <name type="scientific">Baudoinia panamericana (strain UAMH 10762)</name>
    <name type="common">Angels' share fungus</name>
    <name type="synonym">Baudoinia compniacensis (strain UAMH 10762)</name>
    <dbReference type="NCBI Taxonomy" id="717646"/>
    <lineage>
        <taxon>Eukaryota</taxon>
        <taxon>Fungi</taxon>
        <taxon>Dikarya</taxon>
        <taxon>Ascomycota</taxon>
        <taxon>Pezizomycotina</taxon>
        <taxon>Dothideomycetes</taxon>
        <taxon>Dothideomycetidae</taxon>
        <taxon>Mycosphaerellales</taxon>
        <taxon>Teratosphaeriaceae</taxon>
        <taxon>Baudoinia</taxon>
    </lineage>
</organism>
<evidence type="ECO:0000313" key="1">
    <source>
        <dbReference type="EMBL" id="EMC96818.1"/>
    </source>
</evidence>
<reference evidence="1 2" key="1">
    <citation type="journal article" date="2012" name="PLoS Pathog.">
        <title>Diverse lifestyles and strategies of plant pathogenesis encoded in the genomes of eighteen Dothideomycetes fungi.</title>
        <authorList>
            <person name="Ohm R.A."/>
            <person name="Feau N."/>
            <person name="Henrissat B."/>
            <person name="Schoch C.L."/>
            <person name="Horwitz B.A."/>
            <person name="Barry K.W."/>
            <person name="Condon B.J."/>
            <person name="Copeland A.C."/>
            <person name="Dhillon B."/>
            <person name="Glaser F."/>
            <person name="Hesse C.N."/>
            <person name="Kosti I."/>
            <person name="LaButti K."/>
            <person name="Lindquist E.A."/>
            <person name="Lucas S."/>
            <person name="Salamov A.A."/>
            <person name="Bradshaw R.E."/>
            <person name="Ciuffetti L."/>
            <person name="Hamelin R.C."/>
            <person name="Kema G.H.J."/>
            <person name="Lawrence C."/>
            <person name="Scott J.A."/>
            <person name="Spatafora J.W."/>
            <person name="Turgeon B.G."/>
            <person name="de Wit P.J.G.M."/>
            <person name="Zhong S."/>
            <person name="Goodwin S.B."/>
            <person name="Grigoriev I.V."/>
        </authorList>
    </citation>
    <scope>NUCLEOTIDE SEQUENCE [LARGE SCALE GENOMIC DNA]</scope>
    <source>
        <strain evidence="1 2">UAMH 10762</strain>
    </source>
</reference>
<dbReference type="Proteomes" id="UP000011761">
    <property type="component" value="Unassembled WGS sequence"/>
</dbReference>
<accession>M2MYX9</accession>